<dbReference type="GO" id="GO:0102559">
    <property type="term" value="F:peptide chain release factor N(5)-glutamine methyltransferase activity"/>
    <property type="evidence" value="ECO:0007669"/>
    <property type="project" value="UniProtKB-EC"/>
</dbReference>
<dbReference type="InterPro" id="IPR004556">
    <property type="entry name" value="HemK-like"/>
</dbReference>
<dbReference type="HAMAP" id="MF_02126">
    <property type="entry name" value="RF_methyltr_PrmC"/>
    <property type="match status" value="1"/>
</dbReference>
<dbReference type="Pfam" id="PF17827">
    <property type="entry name" value="PrmC_N"/>
    <property type="match status" value="1"/>
</dbReference>
<keyword evidence="3 4" id="KW-0949">S-adenosyl-L-methionine</keyword>
<comment type="catalytic activity">
    <reaction evidence="4">
        <text>L-glutaminyl-[peptide chain release factor] + S-adenosyl-L-methionine = N(5)-methyl-L-glutaminyl-[peptide chain release factor] + S-adenosyl-L-homocysteine + H(+)</text>
        <dbReference type="Rhea" id="RHEA:42896"/>
        <dbReference type="Rhea" id="RHEA-COMP:10271"/>
        <dbReference type="Rhea" id="RHEA-COMP:10272"/>
        <dbReference type="ChEBI" id="CHEBI:15378"/>
        <dbReference type="ChEBI" id="CHEBI:30011"/>
        <dbReference type="ChEBI" id="CHEBI:57856"/>
        <dbReference type="ChEBI" id="CHEBI:59789"/>
        <dbReference type="ChEBI" id="CHEBI:61891"/>
        <dbReference type="EC" id="2.1.1.297"/>
    </reaction>
</comment>
<dbReference type="InterPro" id="IPR050320">
    <property type="entry name" value="N5-glutamine_MTase"/>
</dbReference>
<dbReference type="EMBL" id="JAGSOY010000017">
    <property type="protein sequence ID" value="MBU2711284.1"/>
    <property type="molecule type" value="Genomic_DNA"/>
</dbReference>
<dbReference type="GO" id="GO:0032259">
    <property type="term" value="P:methylation"/>
    <property type="evidence" value="ECO:0007669"/>
    <property type="project" value="UniProtKB-KW"/>
</dbReference>
<dbReference type="PROSITE" id="PS00092">
    <property type="entry name" value="N6_MTASE"/>
    <property type="match status" value="1"/>
</dbReference>
<feature type="binding site" evidence="4">
    <location>
        <begin position="188"/>
        <end position="191"/>
    </location>
    <ligand>
        <name>substrate</name>
    </ligand>
</feature>
<proteinExistence type="inferred from homology"/>
<evidence type="ECO:0000259" key="6">
    <source>
        <dbReference type="Pfam" id="PF17827"/>
    </source>
</evidence>
<feature type="binding site" evidence="4">
    <location>
        <begin position="121"/>
        <end position="125"/>
    </location>
    <ligand>
        <name>S-adenosyl-L-methionine</name>
        <dbReference type="ChEBI" id="CHEBI:59789"/>
    </ligand>
</feature>
<evidence type="ECO:0000259" key="5">
    <source>
        <dbReference type="Pfam" id="PF13847"/>
    </source>
</evidence>
<sequence length="283" mass="31600">MTELTIAQALAMARDLEAVCDEPEVDVEHLLCFVLQQPRSYCFTWPEKTLSNEQQAVFIALLNARKSGQPVAHLVGERGFWKFDLEVSSATLIPRADTELLVETVLQHHAKVQGNHVLDLGSGTGAIALALAYERPNWHVLGVDVVPEAVSLAKRNQQRIGINNIQFFESDWFAAIPKTEQFNIIVSNPPYIDACDPHLLKGDVRFEPKSALVAEQKGMAAINHIALTSTRYLKSDGRLYFEHGFQQAEAVRQLLTKLGYTQVQSAFDFGGNERITWGIWPSC</sequence>
<evidence type="ECO:0000256" key="2">
    <source>
        <dbReference type="ARBA" id="ARBA00022679"/>
    </source>
</evidence>
<dbReference type="CDD" id="cd02440">
    <property type="entry name" value="AdoMet_MTases"/>
    <property type="match status" value="1"/>
</dbReference>
<keyword evidence="1 4" id="KW-0489">Methyltransferase</keyword>
<dbReference type="Pfam" id="PF13847">
    <property type="entry name" value="Methyltransf_31"/>
    <property type="match status" value="1"/>
</dbReference>
<dbReference type="InterPro" id="IPR029063">
    <property type="entry name" value="SAM-dependent_MTases_sf"/>
</dbReference>
<reference evidence="7 8" key="1">
    <citation type="submission" date="2021-04" db="EMBL/GenBank/DDBJ databases">
        <authorList>
            <person name="Pira H."/>
            <person name="Risdian C."/>
            <person name="Wink J."/>
        </authorList>
    </citation>
    <scope>NUCLEOTIDE SEQUENCE [LARGE SCALE GENOMIC DNA]</scope>
    <source>
        <strain evidence="7 8">WH53</strain>
    </source>
</reference>
<feature type="domain" description="Methyltransferase" evidence="5">
    <location>
        <begin position="113"/>
        <end position="245"/>
    </location>
</feature>
<feature type="binding site" evidence="4">
    <location>
        <position position="188"/>
    </location>
    <ligand>
        <name>S-adenosyl-L-methionine</name>
        <dbReference type="ChEBI" id="CHEBI:59789"/>
    </ligand>
</feature>
<evidence type="ECO:0000313" key="8">
    <source>
        <dbReference type="Proteomes" id="UP000690515"/>
    </source>
</evidence>
<dbReference type="Gene3D" id="3.40.50.150">
    <property type="entry name" value="Vaccinia Virus protein VP39"/>
    <property type="match status" value="1"/>
</dbReference>
<feature type="domain" description="Release factor glutamine methyltransferase N-terminal" evidence="6">
    <location>
        <begin position="15"/>
        <end position="76"/>
    </location>
</feature>
<evidence type="ECO:0000256" key="1">
    <source>
        <dbReference type="ARBA" id="ARBA00022603"/>
    </source>
</evidence>
<dbReference type="InterPro" id="IPR002052">
    <property type="entry name" value="DNA_methylase_N6_adenine_CS"/>
</dbReference>
<dbReference type="Proteomes" id="UP000690515">
    <property type="component" value="Unassembled WGS sequence"/>
</dbReference>
<evidence type="ECO:0000256" key="3">
    <source>
        <dbReference type="ARBA" id="ARBA00022691"/>
    </source>
</evidence>
<dbReference type="RefSeq" id="WP_215819446.1">
    <property type="nucleotide sequence ID" value="NZ_JAGSOY010000017.1"/>
</dbReference>
<dbReference type="NCBIfam" id="TIGR03534">
    <property type="entry name" value="RF_mod_PrmC"/>
    <property type="match status" value="1"/>
</dbReference>
<feature type="binding site" evidence="4">
    <location>
        <position position="172"/>
    </location>
    <ligand>
        <name>S-adenosyl-L-methionine</name>
        <dbReference type="ChEBI" id="CHEBI:59789"/>
    </ligand>
</feature>
<protein>
    <recommendedName>
        <fullName evidence="4">Release factor glutamine methyltransferase</fullName>
        <shortName evidence="4">RF MTase</shortName>
        <ecNumber evidence="4">2.1.1.297</ecNumber>
    </recommendedName>
    <alternativeName>
        <fullName evidence="4">N5-glutamine methyltransferase PrmC</fullName>
    </alternativeName>
    <alternativeName>
        <fullName evidence="4">Protein-(glutamine-N5) MTase PrmC</fullName>
    </alternativeName>
    <alternativeName>
        <fullName evidence="4">Protein-glutamine N-methyltransferase PrmC</fullName>
    </alternativeName>
</protein>
<dbReference type="SUPFAM" id="SSF53335">
    <property type="entry name" value="S-adenosyl-L-methionine-dependent methyltransferases"/>
    <property type="match status" value="1"/>
</dbReference>
<dbReference type="NCBIfam" id="TIGR00536">
    <property type="entry name" value="hemK_fam"/>
    <property type="match status" value="1"/>
</dbReference>
<evidence type="ECO:0000256" key="4">
    <source>
        <dbReference type="HAMAP-Rule" id="MF_02126"/>
    </source>
</evidence>
<gene>
    <name evidence="4 7" type="primary">prmC</name>
    <name evidence="7" type="ORF">KCG35_09445</name>
</gene>
<comment type="similarity">
    <text evidence="4">Belongs to the protein N5-glutamine methyltransferase family. PrmC subfamily.</text>
</comment>
<dbReference type="Gene3D" id="1.10.8.10">
    <property type="entry name" value="DNA helicase RuvA subunit, C-terminal domain"/>
    <property type="match status" value="1"/>
</dbReference>
<keyword evidence="8" id="KW-1185">Reference proteome</keyword>
<dbReference type="PANTHER" id="PTHR18895">
    <property type="entry name" value="HEMK METHYLTRANSFERASE"/>
    <property type="match status" value="1"/>
</dbReference>
<dbReference type="InterPro" id="IPR019874">
    <property type="entry name" value="RF_methyltr_PrmC"/>
</dbReference>
<keyword evidence="2 4" id="KW-0808">Transferase</keyword>
<evidence type="ECO:0000313" key="7">
    <source>
        <dbReference type="EMBL" id="MBU2711284.1"/>
    </source>
</evidence>
<organism evidence="7 8">
    <name type="scientific">Zooshikella harenae</name>
    <dbReference type="NCBI Taxonomy" id="2827238"/>
    <lineage>
        <taxon>Bacteria</taxon>
        <taxon>Pseudomonadati</taxon>
        <taxon>Pseudomonadota</taxon>
        <taxon>Gammaproteobacteria</taxon>
        <taxon>Oceanospirillales</taxon>
        <taxon>Zooshikellaceae</taxon>
        <taxon>Zooshikella</taxon>
    </lineage>
</organism>
<dbReference type="PANTHER" id="PTHR18895:SF74">
    <property type="entry name" value="MTRF1L RELEASE FACTOR GLUTAMINE METHYLTRANSFERASE"/>
    <property type="match status" value="1"/>
</dbReference>
<dbReference type="EC" id="2.1.1.297" evidence="4"/>
<feature type="binding site" evidence="4">
    <location>
        <position position="144"/>
    </location>
    <ligand>
        <name>S-adenosyl-L-methionine</name>
        <dbReference type="ChEBI" id="CHEBI:59789"/>
    </ligand>
</feature>
<accession>A0ABS5ZBB4</accession>
<dbReference type="InterPro" id="IPR040758">
    <property type="entry name" value="PrmC_N"/>
</dbReference>
<dbReference type="InterPro" id="IPR025714">
    <property type="entry name" value="Methyltranfer_dom"/>
</dbReference>
<comment type="function">
    <text evidence="4">Methylates the class 1 translation termination release factors RF1/PrfA and RF2/PrfB on the glutamine residue of the universally conserved GGQ motif.</text>
</comment>
<name>A0ABS5ZBB4_9GAMM</name>
<comment type="caution">
    <text evidence="7">The sequence shown here is derived from an EMBL/GenBank/DDBJ whole genome shotgun (WGS) entry which is preliminary data.</text>
</comment>